<reference evidence="6" key="1">
    <citation type="journal article" date="2020" name="Stud. Mycol.">
        <title>101 Dothideomycetes genomes: a test case for predicting lifestyles and emergence of pathogens.</title>
        <authorList>
            <person name="Haridas S."/>
            <person name="Albert R."/>
            <person name="Binder M."/>
            <person name="Bloem J."/>
            <person name="Labutti K."/>
            <person name="Salamov A."/>
            <person name="Andreopoulos B."/>
            <person name="Baker S."/>
            <person name="Barry K."/>
            <person name="Bills G."/>
            <person name="Bluhm B."/>
            <person name="Cannon C."/>
            <person name="Castanera R."/>
            <person name="Culley D."/>
            <person name="Daum C."/>
            <person name="Ezra D."/>
            <person name="Gonzalez J."/>
            <person name="Henrissat B."/>
            <person name="Kuo A."/>
            <person name="Liang C."/>
            <person name="Lipzen A."/>
            <person name="Lutzoni F."/>
            <person name="Magnuson J."/>
            <person name="Mondo S."/>
            <person name="Nolan M."/>
            <person name="Ohm R."/>
            <person name="Pangilinan J."/>
            <person name="Park H.-J."/>
            <person name="Ramirez L."/>
            <person name="Alfaro M."/>
            <person name="Sun H."/>
            <person name="Tritt A."/>
            <person name="Yoshinaga Y."/>
            <person name="Zwiers L.-H."/>
            <person name="Turgeon B."/>
            <person name="Goodwin S."/>
            <person name="Spatafora J."/>
            <person name="Crous P."/>
            <person name="Grigoriev I."/>
        </authorList>
    </citation>
    <scope>NUCLEOTIDE SEQUENCE</scope>
    <source>
        <strain evidence="6">CBS 480.64</strain>
    </source>
</reference>
<dbReference type="EC" id="4.3.2.9" evidence="1"/>
<proteinExistence type="predicted"/>
<feature type="signal peptide" evidence="5">
    <location>
        <begin position="1"/>
        <end position="19"/>
    </location>
</feature>
<dbReference type="AlphaFoldDB" id="A0A6A7C764"/>
<dbReference type="OrthoDB" id="2924818at2759"/>
<dbReference type="Gene3D" id="3.10.490.10">
    <property type="entry name" value="Gamma-glutamyl cyclotransferase-like"/>
    <property type="match status" value="1"/>
</dbReference>
<dbReference type="EMBL" id="MU005962">
    <property type="protein sequence ID" value="KAF2863077.1"/>
    <property type="molecule type" value="Genomic_DNA"/>
</dbReference>
<name>A0A6A7C764_9PEZI</name>
<organism evidence="6 7">
    <name type="scientific">Piedraia hortae CBS 480.64</name>
    <dbReference type="NCBI Taxonomy" id="1314780"/>
    <lineage>
        <taxon>Eukaryota</taxon>
        <taxon>Fungi</taxon>
        <taxon>Dikarya</taxon>
        <taxon>Ascomycota</taxon>
        <taxon>Pezizomycotina</taxon>
        <taxon>Dothideomycetes</taxon>
        <taxon>Dothideomycetidae</taxon>
        <taxon>Capnodiales</taxon>
        <taxon>Piedraiaceae</taxon>
        <taxon>Piedraia</taxon>
    </lineage>
</organism>
<dbReference type="Pfam" id="PF13772">
    <property type="entry name" value="AIG2_2"/>
    <property type="match status" value="1"/>
</dbReference>
<evidence type="ECO:0000256" key="4">
    <source>
        <dbReference type="PIRSR" id="PIRSR617939-2"/>
    </source>
</evidence>
<dbReference type="SUPFAM" id="SSF110857">
    <property type="entry name" value="Gamma-glutamyl cyclotransferase-like"/>
    <property type="match status" value="1"/>
</dbReference>
<dbReference type="InterPro" id="IPR036568">
    <property type="entry name" value="GGCT-like_sf"/>
</dbReference>
<protein>
    <recommendedName>
        <fullName evidence="1">gamma-glutamylcyclotransferase</fullName>
        <ecNumber evidence="1">4.3.2.9</ecNumber>
    </recommendedName>
</protein>
<dbReference type="PANTHER" id="PTHR12935">
    <property type="entry name" value="GAMMA-GLUTAMYLCYCLOTRANSFERASE"/>
    <property type="match status" value="1"/>
</dbReference>
<keyword evidence="7" id="KW-1185">Reference proteome</keyword>
<feature type="active site" description="Proton acceptor" evidence="3">
    <location>
        <position position="124"/>
    </location>
</feature>
<feature type="binding site" evidence="4">
    <location>
        <begin position="40"/>
        <end position="45"/>
    </location>
    <ligand>
        <name>substrate</name>
    </ligand>
</feature>
<sequence length="218" mass="26002">MMLTMLWLLSVLMASVILASSPSRGETNDQVAVPSHKGLYFGYGSNLWRTQMEQRCPTSEFLGIARLDGYRWIINKRGYANVVQFNLTDPHTGYPTNDTTDNDVVWGAVYYLNKQEEAKLDREEHVPWAYTKEYMPVKFWPKNTREPSIKDLPMLVYIDRKRVVPGKPRKEYLYRMNMAIRDALQERIPRKYVDKYLRKYIQEDWWRCDNPWRYPCNI</sequence>
<evidence type="ECO:0000256" key="1">
    <source>
        <dbReference type="ARBA" id="ARBA00012346"/>
    </source>
</evidence>
<dbReference type="Proteomes" id="UP000799421">
    <property type="component" value="Unassembled WGS sequence"/>
</dbReference>
<evidence type="ECO:0000256" key="3">
    <source>
        <dbReference type="PIRSR" id="PIRSR617939-1"/>
    </source>
</evidence>
<keyword evidence="2" id="KW-0456">Lyase</keyword>
<dbReference type="InterPro" id="IPR013024">
    <property type="entry name" value="GGCT-like"/>
</dbReference>
<accession>A0A6A7C764</accession>
<evidence type="ECO:0000256" key="5">
    <source>
        <dbReference type="SAM" id="SignalP"/>
    </source>
</evidence>
<dbReference type="PANTHER" id="PTHR12935:SF0">
    <property type="entry name" value="GAMMA-GLUTAMYLCYCLOTRANSFERASE"/>
    <property type="match status" value="1"/>
</dbReference>
<dbReference type="InterPro" id="IPR017939">
    <property type="entry name" value="G-Glutamylcylcotransferase"/>
</dbReference>
<gene>
    <name evidence="6" type="ORF">K470DRAFT_255202</name>
</gene>
<dbReference type="CDD" id="cd06661">
    <property type="entry name" value="GGCT_like"/>
    <property type="match status" value="1"/>
</dbReference>
<evidence type="ECO:0000313" key="6">
    <source>
        <dbReference type="EMBL" id="KAF2863077.1"/>
    </source>
</evidence>
<dbReference type="GO" id="GO:0003839">
    <property type="term" value="F:gamma-glutamylcyclotransferase activity"/>
    <property type="evidence" value="ECO:0007669"/>
    <property type="project" value="UniProtKB-EC"/>
</dbReference>
<keyword evidence="5" id="KW-0732">Signal</keyword>
<feature type="binding site" evidence="4">
    <location>
        <position position="172"/>
    </location>
    <ligand>
        <name>substrate</name>
    </ligand>
</feature>
<evidence type="ECO:0000256" key="2">
    <source>
        <dbReference type="ARBA" id="ARBA00023239"/>
    </source>
</evidence>
<evidence type="ECO:0000313" key="7">
    <source>
        <dbReference type="Proteomes" id="UP000799421"/>
    </source>
</evidence>
<feature type="chain" id="PRO_5025619026" description="gamma-glutamylcyclotransferase" evidence="5">
    <location>
        <begin position="20"/>
        <end position="218"/>
    </location>
</feature>